<dbReference type="EMBL" id="PDEP01000019">
    <property type="protein sequence ID" value="PEN04949.1"/>
    <property type="molecule type" value="Genomic_DNA"/>
</dbReference>
<keyword evidence="3" id="KW-0378">Hydrolase</keyword>
<dbReference type="AlphaFoldDB" id="A0A2H3NHW1"/>
<proteinExistence type="predicted"/>
<dbReference type="Pfam" id="PF00561">
    <property type="entry name" value="Abhydrolase_1"/>
    <property type="match status" value="1"/>
</dbReference>
<dbReference type="InterPro" id="IPR050266">
    <property type="entry name" value="AB_hydrolase_sf"/>
</dbReference>
<accession>A0A2H3NHW1</accession>
<dbReference type="OrthoDB" id="9780932at2"/>
<feature type="compositionally biased region" description="Polar residues" evidence="1">
    <location>
        <begin position="342"/>
        <end position="354"/>
    </location>
</feature>
<organism evidence="3 4">
    <name type="scientific">Longimonas halophila</name>
    <dbReference type="NCBI Taxonomy" id="1469170"/>
    <lineage>
        <taxon>Bacteria</taxon>
        <taxon>Pseudomonadati</taxon>
        <taxon>Rhodothermota</taxon>
        <taxon>Rhodothermia</taxon>
        <taxon>Rhodothermales</taxon>
        <taxon>Salisaetaceae</taxon>
        <taxon>Longimonas</taxon>
    </lineage>
</organism>
<feature type="domain" description="AB hydrolase-1" evidence="2">
    <location>
        <begin position="91"/>
        <end position="312"/>
    </location>
</feature>
<evidence type="ECO:0000256" key="1">
    <source>
        <dbReference type="SAM" id="MobiDB-lite"/>
    </source>
</evidence>
<protein>
    <submittedName>
        <fullName evidence="3">Alpha/beta hydrolase</fullName>
    </submittedName>
</protein>
<reference evidence="3 4" key="1">
    <citation type="submission" date="2017-10" db="EMBL/GenBank/DDBJ databases">
        <title>Draft genome of Longimonas halophila.</title>
        <authorList>
            <person name="Goh K.M."/>
            <person name="Shamsir M.S."/>
            <person name="Lim S.W."/>
        </authorList>
    </citation>
    <scope>NUCLEOTIDE SEQUENCE [LARGE SCALE GENOMIC DNA]</scope>
    <source>
        <strain evidence="3 4">KCTC 42399</strain>
    </source>
</reference>
<evidence type="ECO:0000259" key="2">
    <source>
        <dbReference type="Pfam" id="PF00561"/>
    </source>
</evidence>
<keyword evidence="4" id="KW-1185">Reference proteome</keyword>
<name>A0A2H3NHW1_9BACT</name>
<evidence type="ECO:0000313" key="3">
    <source>
        <dbReference type="EMBL" id="PEN04949.1"/>
    </source>
</evidence>
<evidence type="ECO:0000313" key="4">
    <source>
        <dbReference type="Proteomes" id="UP000221024"/>
    </source>
</evidence>
<comment type="caution">
    <text evidence="3">The sequence shown here is derived from an EMBL/GenBank/DDBJ whole genome shotgun (WGS) entry which is preliminary data.</text>
</comment>
<dbReference type="InterPro" id="IPR000073">
    <property type="entry name" value="AB_hydrolase_1"/>
</dbReference>
<dbReference type="PANTHER" id="PTHR43798:SF33">
    <property type="entry name" value="HYDROLASE, PUTATIVE (AFU_ORTHOLOGUE AFUA_2G14860)-RELATED"/>
    <property type="match status" value="1"/>
</dbReference>
<dbReference type="GO" id="GO:0016020">
    <property type="term" value="C:membrane"/>
    <property type="evidence" value="ECO:0007669"/>
    <property type="project" value="TreeGrafter"/>
</dbReference>
<dbReference type="Gene3D" id="3.40.50.1820">
    <property type="entry name" value="alpha/beta hydrolase"/>
    <property type="match status" value="1"/>
</dbReference>
<dbReference type="InterPro" id="IPR029058">
    <property type="entry name" value="AB_hydrolase_fold"/>
</dbReference>
<gene>
    <name evidence="3" type="ORF">CRI93_14280</name>
</gene>
<dbReference type="Proteomes" id="UP000221024">
    <property type="component" value="Unassembled WGS sequence"/>
</dbReference>
<dbReference type="PANTHER" id="PTHR43798">
    <property type="entry name" value="MONOACYLGLYCEROL LIPASE"/>
    <property type="match status" value="1"/>
</dbReference>
<sequence>MSQNAGYRTGFPGLRRTRKLHGFFLRAACNAVCRGCVPNNVPRNTFDDCRIARSFIRCAAPLLHLLTTALVPLTATDLHRTIAGPPDAPDVLLLHGWGSSTVHMQPVAKRLTDRYRTHCLDLPGHGHSPPPPEPWGVPKHAALIADYIDAEATAPLPIIGHSNGGRIALYMASHASYADLVKQLVLLAPSGIEPERALSTRLKGTLARTIKAPFTWLPEPLQSPALDWLHHSLLWQALGSSDYNALSGVMRSTFVRTVNHHLDDDVHRITVPTLIFRGEDDTAISDRQVQYLVDHIPDAGHIDLPGDHYAHLHALDTVAAAVRHFLAHPQRESSETAPSDAASDTGSPAGSASS</sequence>
<feature type="region of interest" description="Disordered" evidence="1">
    <location>
        <begin position="329"/>
        <end position="354"/>
    </location>
</feature>
<dbReference type="SUPFAM" id="SSF53474">
    <property type="entry name" value="alpha/beta-Hydrolases"/>
    <property type="match status" value="1"/>
</dbReference>
<dbReference type="PRINTS" id="PR00111">
    <property type="entry name" value="ABHYDROLASE"/>
</dbReference>
<dbReference type="GO" id="GO:0016787">
    <property type="term" value="F:hydrolase activity"/>
    <property type="evidence" value="ECO:0007669"/>
    <property type="project" value="UniProtKB-KW"/>
</dbReference>